<dbReference type="Proteomes" id="UP000664477">
    <property type="component" value="Unassembled WGS sequence"/>
</dbReference>
<gene>
    <name evidence="1" type="ORF">J4727_12710</name>
</gene>
<accession>A0A939NGJ5</accession>
<sequence length="88" mass="9823">MKNVENVQGDEMRCDIFYHIWSQCAGGHSGLGVLGKLAFKCRHHCARQQVVSIITPIDEISDLLNHLPQTGNSKRLFTRLSGLCVKCV</sequence>
<proteinExistence type="predicted"/>
<name>A0A939NGJ5_PRORE</name>
<dbReference type="AlphaFoldDB" id="A0A939NGJ5"/>
<comment type="caution">
    <text evidence="1">The sequence shown here is derived from an EMBL/GenBank/DDBJ whole genome shotgun (WGS) entry which is preliminary data.</text>
</comment>
<dbReference type="EMBL" id="JAGETQ010000069">
    <property type="protein sequence ID" value="MBO1916326.1"/>
    <property type="molecule type" value="Genomic_DNA"/>
</dbReference>
<reference evidence="1" key="1">
    <citation type="submission" date="2021-03" db="EMBL/GenBank/DDBJ databases">
        <title>Molecular epidemiology and mechanisms of colistin and carbapenem resistance in Enterobacteriaceae from clinical isolates, the environment and porcine samples in Pretoria, South Africa.</title>
        <authorList>
            <person name="Bogoshi D."/>
            <person name="Mbelle N.M."/>
            <person name="Naidoo V."/>
            <person name="Osei Sekyere J."/>
        </authorList>
    </citation>
    <scope>NUCLEOTIDE SEQUENCE</scope>
    <source>
        <strain evidence="1">C052</strain>
    </source>
</reference>
<protein>
    <submittedName>
        <fullName evidence="1">Uncharacterized protein</fullName>
    </submittedName>
</protein>
<evidence type="ECO:0000313" key="1">
    <source>
        <dbReference type="EMBL" id="MBO1916326.1"/>
    </source>
</evidence>
<organism evidence="1 2">
    <name type="scientific">Providencia rettgeri</name>
    <dbReference type="NCBI Taxonomy" id="587"/>
    <lineage>
        <taxon>Bacteria</taxon>
        <taxon>Pseudomonadati</taxon>
        <taxon>Pseudomonadota</taxon>
        <taxon>Gammaproteobacteria</taxon>
        <taxon>Enterobacterales</taxon>
        <taxon>Morganellaceae</taxon>
        <taxon>Providencia</taxon>
    </lineage>
</organism>
<evidence type="ECO:0000313" key="2">
    <source>
        <dbReference type="Proteomes" id="UP000664477"/>
    </source>
</evidence>